<dbReference type="SUPFAM" id="SSF53474">
    <property type="entry name" value="alpha/beta-Hydrolases"/>
    <property type="match status" value="1"/>
</dbReference>
<keyword evidence="1" id="KW-0378">Hydrolase</keyword>
<dbReference type="InterPro" id="IPR022742">
    <property type="entry name" value="Hydrolase_4"/>
</dbReference>
<gene>
    <name evidence="3" type="ORF">BON30_40950</name>
</gene>
<dbReference type="OrthoDB" id="9785076at2"/>
<reference evidence="3 4" key="2">
    <citation type="submission" date="2016-12" db="EMBL/GenBank/DDBJ databases">
        <title>Draft Genome Sequence of Cystobacter ferrugineus Strain Cbfe23.</title>
        <authorList>
            <person name="Akbar S."/>
            <person name="Dowd S.E."/>
            <person name="Stevens D.C."/>
        </authorList>
    </citation>
    <scope>NUCLEOTIDE SEQUENCE [LARGE SCALE GENOMIC DNA]</scope>
    <source>
        <strain evidence="3 4">Cbfe23</strain>
    </source>
</reference>
<evidence type="ECO:0000313" key="4">
    <source>
        <dbReference type="Proteomes" id="UP000182229"/>
    </source>
</evidence>
<reference evidence="4" key="1">
    <citation type="submission" date="2016-11" db="EMBL/GenBank/DDBJ databases">
        <authorList>
            <person name="Shukria A."/>
            <person name="Stevens D.C."/>
        </authorList>
    </citation>
    <scope>NUCLEOTIDE SEQUENCE [LARGE SCALE GENOMIC DNA]</scope>
    <source>
        <strain evidence="4">Cbfe23</strain>
    </source>
</reference>
<dbReference type="InterPro" id="IPR017208">
    <property type="entry name" value="UCP037442_abhydr"/>
</dbReference>
<dbReference type="EMBL" id="MPIN01000016">
    <property type="protein sequence ID" value="OJH34953.1"/>
    <property type="molecule type" value="Genomic_DNA"/>
</dbReference>
<feature type="domain" description="Serine aminopeptidase S33" evidence="2">
    <location>
        <begin position="36"/>
        <end position="150"/>
    </location>
</feature>
<dbReference type="InterPro" id="IPR050261">
    <property type="entry name" value="FrsA_esterase"/>
</dbReference>
<dbReference type="PANTHER" id="PTHR22946">
    <property type="entry name" value="DIENELACTONE HYDROLASE DOMAIN-CONTAINING PROTEIN-RELATED"/>
    <property type="match status" value="1"/>
</dbReference>
<accession>A0A1L9AYH3</accession>
<dbReference type="AlphaFoldDB" id="A0A1L9AYH3"/>
<name>A0A1L9AYH3_9BACT</name>
<dbReference type="InterPro" id="IPR029058">
    <property type="entry name" value="AB_hydrolase_fold"/>
</dbReference>
<evidence type="ECO:0000313" key="3">
    <source>
        <dbReference type="EMBL" id="OJH34953.1"/>
    </source>
</evidence>
<dbReference type="Proteomes" id="UP000182229">
    <property type="component" value="Unassembled WGS sequence"/>
</dbReference>
<dbReference type="GO" id="GO:0052689">
    <property type="term" value="F:carboxylic ester hydrolase activity"/>
    <property type="evidence" value="ECO:0007669"/>
    <property type="project" value="UniProtKB-ARBA"/>
</dbReference>
<protein>
    <recommendedName>
        <fullName evidence="2">Serine aminopeptidase S33 domain-containing protein</fullName>
    </recommendedName>
</protein>
<evidence type="ECO:0000259" key="2">
    <source>
        <dbReference type="Pfam" id="PF12146"/>
    </source>
</evidence>
<comment type="caution">
    <text evidence="3">The sequence shown here is derived from an EMBL/GenBank/DDBJ whole genome shotgun (WGS) entry which is preliminary data.</text>
</comment>
<dbReference type="PANTHER" id="PTHR22946:SF9">
    <property type="entry name" value="POLYKETIDE TRANSFERASE AF380"/>
    <property type="match status" value="1"/>
</dbReference>
<dbReference type="STRING" id="83449.BON30_40950"/>
<sequence>MNTATQKAANIREHDITFNATDGFPLSGRLLVPERPTAAVLLSPATGLPKEFYLHFMRHGAEHGAACLVYDYRGVAASAPKDLRAFKMDTPDWGRLDMSAALERLIEAAPDVPVIHIAHSVGGHVAGFMPNHQKITRQVFIGVGFGTWWKHRFPKQPLIDLFFWWIYGPIQLATKGFIPSGGLWGGSTLPAGAFKTWRRWSNKADYFRGELGDRLKPHSFDDIATPILSYVFTDDPLTTPETAREFLEFMPRTKKEVRVRRPSDLGVKALRHQDVFRRSNSAAWPELWKAVLEGT</sequence>
<dbReference type="RefSeq" id="WP_071904007.1">
    <property type="nucleotide sequence ID" value="NZ_MPIN01000016.1"/>
</dbReference>
<organism evidence="3 4">
    <name type="scientific">Cystobacter ferrugineus</name>
    <dbReference type="NCBI Taxonomy" id="83449"/>
    <lineage>
        <taxon>Bacteria</taxon>
        <taxon>Pseudomonadati</taxon>
        <taxon>Myxococcota</taxon>
        <taxon>Myxococcia</taxon>
        <taxon>Myxococcales</taxon>
        <taxon>Cystobacterineae</taxon>
        <taxon>Archangiaceae</taxon>
        <taxon>Cystobacter</taxon>
    </lineage>
</organism>
<keyword evidence="4" id="KW-1185">Reference proteome</keyword>
<proteinExistence type="predicted"/>
<dbReference type="PIRSF" id="PIRSF037442">
    <property type="entry name" value="UCP037442_abhydr"/>
    <property type="match status" value="1"/>
</dbReference>
<dbReference type="Pfam" id="PF12146">
    <property type="entry name" value="Hydrolase_4"/>
    <property type="match status" value="1"/>
</dbReference>
<dbReference type="Gene3D" id="3.40.50.1820">
    <property type="entry name" value="alpha/beta hydrolase"/>
    <property type="match status" value="1"/>
</dbReference>
<evidence type="ECO:0000256" key="1">
    <source>
        <dbReference type="ARBA" id="ARBA00022801"/>
    </source>
</evidence>